<protein>
    <submittedName>
        <fullName evidence="2">Uncharacterized protein</fullName>
    </submittedName>
</protein>
<organism evidence="2">
    <name type="scientific">Cacopsylla melanoneura</name>
    <dbReference type="NCBI Taxonomy" id="428564"/>
    <lineage>
        <taxon>Eukaryota</taxon>
        <taxon>Metazoa</taxon>
        <taxon>Ecdysozoa</taxon>
        <taxon>Arthropoda</taxon>
        <taxon>Hexapoda</taxon>
        <taxon>Insecta</taxon>
        <taxon>Pterygota</taxon>
        <taxon>Neoptera</taxon>
        <taxon>Paraneoptera</taxon>
        <taxon>Hemiptera</taxon>
        <taxon>Sternorrhyncha</taxon>
        <taxon>Psylloidea</taxon>
        <taxon>Psyllidae</taxon>
        <taxon>Psyllinae</taxon>
        <taxon>Cacopsylla</taxon>
    </lineage>
</organism>
<feature type="transmembrane region" description="Helical" evidence="1">
    <location>
        <begin position="6"/>
        <end position="27"/>
    </location>
</feature>
<dbReference type="EMBL" id="HBUF01198165">
    <property type="protein sequence ID" value="CAG6660912.1"/>
    <property type="molecule type" value="Transcribed_RNA"/>
</dbReference>
<keyword evidence="1" id="KW-1133">Transmembrane helix</keyword>
<sequence>MRVLVIQIVEIVSLKVVIIIMSMKMIIKYFSQMRAVIMYNLVITNAIEEDEKAVQDLIETIHIELTIQIIFHVGVFKLPDKVIIAATTPVILDSVFATLELLVNLVTSKKSSIVSKSIRDRPIRRRKVSIQSHIAYSMRRIPAIRMRVLFLTSIILNVNKDMIEEPILIVATLSMIAIL</sequence>
<name>A0A8D8Q3Q6_9HEMI</name>
<keyword evidence="1" id="KW-0812">Transmembrane</keyword>
<dbReference type="EMBL" id="HBUF01566810">
    <property type="protein sequence ID" value="CAG6764861.1"/>
    <property type="molecule type" value="Transcribed_RNA"/>
</dbReference>
<dbReference type="EMBL" id="HBUF01056736">
    <property type="protein sequence ID" value="CAG6624250.1"/>
    <property type="molecule type" value="Transcribed_RNA"/>
</dbReference>
<keyword evidence="1" id="KW-0472">Membrane</keyword>
<accession>A0A8D8Q3Q6</accession>
<proteinExistence type="predicted"/>
<evidence type="ECO:0000313" key="2">
    <source>
        <dbReference type="EMBL" id="CAG6624250.1"/>
    </source>
</evidence>
<dbReference type="AlphaFoldDB" id="A0A8D8Q3Q6"/>
<reference evidence="2" key="1">
    <citation type="submission" date="2021-05" db="EMBL/GenBank/DDBJ databases">
        <authorList>
            <person name="Alioto T."/>
            <person name="Alioto T."/>
            <person name="Gomez Garrido J."/>
        </authorList>
    </citation>
    <scope>NUCLEOTIDE SEQUENCE</scope>
</reference>
<evidence type="ECO:0000256" key="1">
    <source>
        <dbReference type="SAM" id="Phobius"/>
    </source>
</evidence>
<dbReference type="EMBL" id="HBUF01566809">
    <property type="protein sequence ID" value="CAG6764859.1"/>
    <property type="molecule type" value="Transcribed_RNA"/>
</dbReference>